<dbReference type="OrthoDB" id="1894854at2759"/>
<dbReference type="PANTHER" id="PTHR24015:SF548">
    <property type="entry name" value="OS08G0340900 PROTEIN"/>
    <property type="match status" value="1"/>
</dbReference>
<sequence>MVCWFGRKPAIVGRQSFLTIASSVYERTCCTSSLASLLRSSAHEKALRDGLGAHNRIVYLGLEQTKLLADLLVHMYGCCGHLQEAVLVFLKFPQRDCHSWNAMANAYARCGCSHRALQLFADMYNEGIAPNKFILTSTLSVCAEEADLITGMHVHYLIMWEGLDLDVPLQNAILNVYAKCSCLDDATVVFLYMDKKDEASYNSIMFGCIVSGHDHNAIILFTQMMMEGLMPNKGTFIAVVSACIEGTQIERQSMHARLAVDEYKSNVVLSNSLINMYGKCGDLKGAVNIFYGLPFCTIVSWNSLIISHAQHGRGRKSCELFDRLHQEGELPNSVTFRSLSPGFESLSLKECKQLHVRVLHKGFDVSDDATGSLINMYCKCGSCAHAFQVFERMPKRDLRAWNALGAGFVHHSIGKPSIWQFSQMLQEGVLPDKVTFLNTISGYASGTVLVEGIRLHALLAGSQMQIDIVLSSALLNMYGKCGSLENVLSVFSTMAERNEYSWASMITAFAMQGEVRQSLLMFEQMQWEGIKPDKVSILCLLCVCANQTALNFCKYVHTLVLETGLHRDAAVQNSLVTMYSKCGSLTGANMVFSKMVERNLISWTAVIAACAQHGQGKEAFSCFEEMQNEGLCPDLVTFVEILSACSRAGLIDEAYYILASMKQQHGIELTVDHLNCVVDLLSRAGRLDVAEHLIVNMPAEPNAVSWLTLLGACRSQLDLERGEHAAKWACNLSLTNASPYVTLSNLYAGSGRFDDAAYVMQEMRRLGEEGDCVGSSFKSREE</sequence>
<dbReference type="Gene3D" id="1.25.40.10">
    <property type="entry name" value="Tetratricopeptide repeat domain"/>
    <property type="match status" value="7"/>
</dbReference>
<feature type="repeat" description="PPR" evidence="2">
    <location>
        <begin position="736"/>
        <end position="770"/>
    </location>
</feature>
<comment type="caution">
    <text evidence="3">The sequence shown here is derived from an EMBL/GenBank/DDBJ whole genome shotgun (WGS) entry which is preliminary data.</text>
</comment>
<dbReference type="Pfam" id="PF01535">
    <property type="entry name" value="PPR"/>
    <property type="match status" value="7"/>
</dbReference>
<feature type="repeat" description="PPR" evidence="2">
    <location>
        <begin position="197"/>
        <end position="231"/>
    </location>
</feature>
<accession>A0A9D4ZJP2</accession>
<feature type="repeat" description="PPR" evidence="2">
    <location>
        <begin position="297"/>
        <end position="331"/>
    </location>
</feature>
<dbReference type="FunFam" id="1.25.40.10:FF:000090">
    <property type="entry name" value="Pentatricopeptide repeat-containing protein, chloroplastic"/>
    <property type="match status" value="1"/>
</dbReference>
<name>A0A9D4ZJP2_ADICA</name>
<gene>
    <name evidence="3" type="ORF">GOP47_0007907</name>
</gene>
<feature type="repeat" description="PPR" evidence="2">
    <location>
        <begin position="634"/>
        <end position="664"/>
    </location>
</feature>
<dbReference type="Proteomes" id="UP000886520">
    <property type="component" value="Chromosome 7"/>
</dbReference>
<evidence type="ECO:0000256" key="2">
    <source>
        <dbReference type="PROSITE-ProRule" id="PRU00708"/>
    </source>
</evidence>
<dbReference type="Pfam" id="PF13041">
    <property type="entry name" value="PPR_2"/>
    <property type="match status" value="1"/>
</dbReference>
<evidence type="ECO:0000313" key="4">
    <source>
        <dbReference type="Proteomes" id="UP000886520"/>
    </source>
</evidence>
<evidence type="ECO:0000313" key="3">
    <source>
        <dbReference type="EMBL" id="KAI5078083.1"/>
    </source>
</evidence>
<proteinExistence type="predicted"/>
<evidence type="ECO:0008006" key="5">
    <source>
        <dbReference type="Google" id="ProtNLM"/>
    </source>
</evidence>
<dbReference type="Pfam" id="PF20431">
    <property type="entry name" value="E_motif"/>
    <property type="match status" value="1"/>
</dbReference>
<dbReference type="NCBIfam" id="TIGR00756">
    <property type="entry name" value="PPR"/>
    <property type="match status" value="6"/>
</dbReference>
<dbReference type="GO" id="GO:0003723">
    <property type="term" value="F:RNA binding"/>
    <property type="evidence" value="ECO:0007669"/>
    <property type="project" value="InterPro"/>
</dbReference>
<dbReference type="InterPro" id="IPR011990">
    <property type="entry name" value="TPR-like_helical_dom_sf"/>
</dbReference>
<dbReference type="AlphaFoldDB" id="A0A9D4ZJP2"/>
<keyword evidence="4" id="KW-1185">Reference proteome</keyword>
<feature type="repeat" description="PPR" evidence="2">
    <location>
        <begin position="498"/>
        <end position="532"/>
    </location>
</feature>
<feature type="repeat" description="PPR" evidence="2">
    <location>
        <begin position="96"/>
        <end position="130"/>
    </location>
</feature>
<reference evidence="3" key="1">
    <citation type="submission" date="2021-01" db="EMBL/GenBank/DDBJ databases">
        <title>Adiantum capillus-veneris genome.</title>
        <authorList>
            <person name="Fang Y."/>
            <person name="Liao Q."/>
        </authorList>
    </citation>
    <scope>NUCLEOTIDE SEQUENCE</scope>
    <source>
        <strain evidence="3">H3</strain>
        <tissue evidence="3">Leaf</tissue>
    </source>
</reference>
<dbReference type="GO" id="GO:0009451">
    <property type="term" value="P:RNA modification"/>
    <property type="evidence" value="ECO:0007669"/>
    <property type="project" value="InterPro"/>
</dbReference>
<dbReference type="PANTHER" id="PTHR24015">
    <property type="entry name" value="OS07G0578800 PROTEIN-RELATED"/>
    <property type="match status" value="1"/>
</dbReference>
<feature type="repeat" description="PPR" evidence="2">
    <location>
        <begin position="366"/>
        <end position="400"/>
    </location>
</feature>
<dbReference type="InterPro" id="IPR046848">
    <property type="entry name" value="E_motif"/>
</dbReference>
<organism evidence="3 4">
    <name type="scientific">Adiantum capillus-veneris</name>
    <name type="common">Maidenhair fern</name>
    <dbReference type="NCBI Taxonomy" id="13818"/>
    <lineage>
        <taxon>Eukaryota</taxon>
        <taxon>Viridiplantae</taxon>
        <taxon>Streptophyta</taxon>
        <taxon>Embryophyta</taxon>
        <taxon>Tracheophyta</taxon>
        <taxon>Polypodiopsida</taxon>
        <taxon>Polypodiidae</taxon>
        <taxon>Polypodiales</taxon>
        <taxon>Pteridineae</taxon>
        <taxon>Pteridaceae</taxon>
        <taxon>Vittarioideae</taxon>
        <taxon>Adiantum</taxon>
    </lineage>
</organism>
<protein>
    <recommendedName>
        <fullName evidence="5">Pentatricopeptide repeat-containing protein</fullName>
    </recommendedName>
</protein>
<feature type="repeat" description="PPR" evidence="2">
    <location>
        <begin position="599"/>
        <end position="633"/>
    </location>
</feature>
<dbReference type="EMBL" id="JABFUD020000007">
    <property type="protein sequence ID" value="KAI5078083.1"/>
    <property type="molecule type" value="Genomic_DNA"/>
</dbReference>
<keyword evidence="1" id="KW-0677">Repeat</keyword>
<evidence type="ECO:0000256" key="1">
    <source>
        <dbReference type="ARBA" id="ARBA00022737"/>
    </source>
</evidence>
<dbReference type="InterPro" id="IPR002885">
    <property type="entry name" value="PPR_rpt"/>
</dbReference>
<dbReference type="PROSITE" id="PS51375">
    <property type="entry name" value="PPR"/>
    <property type="match status" value="8"/>
</dbReference>
<dbReference type="InterPro" id="IPR046960">
    <property type="entry name" value="PPR_At4g14850-like_plant"/>
</dbReference>